<evidence type="ECO:0000313" key="1">
    <source>
        <dbReference type="EMBL" id="DAE25076.1"/>
    </source>
</evidence>
<protein>
    <submittedName>
        <fullName evidence="1">Uncharacterized protein</fullName>
    </submittedName>
</protein>
<name>A0A8S5R2B9_9CAUD</name>
<sequence length="63" mass="7291">MGIEEAREQAYKAKFLYSNGKIQKTEAKAMVKPFEDAFNEKSKQMAKKFGVRAKMFSFAAFMR</sequence>
<accession>A0A8S5R2B9</accession>
<reference evidence="1" key="1">
    <citation type="journal article" date="2021" name="Proc. Natl. Acad. Sci. U.S.A.">
        <title>A Catalog of Tens of Thousands of Viruses from Human Metagenomes Reveals Hidden Associations with Chronic Diseases.</title>
        <authorList>
            <person name="Tisza M.J."/>
            <person name="Buck C.B."/>
        </authorList>
    </citation>
    <scope>NUCLEOTIDE SEQUENCE</scope>
    <source>
        <strain evidence="1">Ct4Am4</strain>
    </source>
</reference>
<dbReference type="EMBL" id="BK015792">
    <property type="protein sequence ID" value="DAE25076.1"/>
    <property type="molecule type" value="Genomic_DNA"/>
</dbReference>
<proteinExistence type="predicted"/>
<organism evidence="1">
    <name type="scientific">Siphoviridae sp. ct4Am4</name>
    <dbReference type="NCBI Taxonomy" id="2826287"/>
    <lineage>
        <taxon>Viruses</taxon>
        <taxon>Duplodnaviria</taxon>
        <taxon>Heunggongvirae</taxon>
        <taxon>Uroviricota</taxon>
        <taxon>Caudoviricetes</taxon>
    </lineage>
</organism>